<name>A0A1C7MIC2_GRIFR</name>
<gene>
    <name evidence="2" type="ORF">A0H81_03922</name>
</gene>
<proteinExistence type="predicted"/>
<comment type="caution">
    <text evidence="2">The sequence shown here is derived from an EMBL/GenBank/DDBJ whole genome shotgun (WGS) entry which is preliminary data.</text>
</comment>
<sequence length="170" mass="19137">MRSSSFMFSLVIVFSPLLIMPRFKLLQRINRWFLSLPFFTPPLEMPKHSCQFEFYTFSSDAADVPPVPPPTPVDTSQTVHFRHTQYDTGEGHVTASTTYHCLPSAPKHFRDTEPAESHAASLSGGYDLYEDLAAEGTDMEYFLQAFENDSHSPRKRTTGASSPSCSKAMF</sequence>
<keyword evidence="3" id="KW-1185">Reference proteome</keyword>
<feature type="compositionally biased region" description="Polar residues" evidence="1">
    <location>
        <begin position="158"/>
        <end position="170"/>
    </location>
</feature>
<dbReference type="EMBL" id="LUGG01000003">
    <property type="protein sequence ID" value="OBZ76106.1"/>
    <property type="molecule type" value="Genomic_DNA"/>
</dbReference>
<evidence type="ECO:0000313" key="3">
    <source>
        <dbReference type="Proteomes" id="UP000092993"/>
    </source>
</evidence>
<protein>
    <submittedName>
        <fullName evidence="2">Uncharacterized protein</fullName>
    </submittedName>
</protein>
<dbReference type="AlphaFoldDB" id="A0A1C7MIC2"/>
<reference evidence="2 3" key="1">
    <citation type="submission" date="2016-03" db="EMBL/GenBank/DDBJ databases">
        <title>Whole genome sequencing of Grifola frondosa 9006-11.</title>
        <authorList>
            <person name="Min B."/>
            <person name="Park H."/>
            <person name="Kim J.-G."/>
            <person name="Cho H."/>
            <person name="Oh Y.-L."/>
            <person name="Kong W.-S."/>
            <person name="Choi I.-G."/>
        </authorList>
    </citation>
    <scope>NUCLEOTIDE SEQUENCE [LARGE SCALE GENOMIC DNA]</scope>
    <source>
        <strain evidence="2 3">9006-11</strain>
    </source>
</reference>
<feature type="region of interest" description="Disordered" evidence="1">
    <location>
        <begin position="150"/>
        <end position="170"/>
    </location>
</feature>
<accession>A0A1C7MIC2</accession>
<dbReference type="Proteomes" id="UP000092993">
    <property type="component" value="Unassembled WGS sequence"/>
</dbReference>
<evidence type="ECO:0000256" key="1">
    <source>
        <dbReference type="SAM" id="MobiDB-lite"/>
    </source>
</evidence>
<evidence type="ECO:0000313" key="2">
    <source>
        <dbReference type="EMBL" id="OBZ76106.1"/>
    </source>
</evidence>
<organism evidence="2 3">
    <name type="scientific">Grifola frondosa</name>
    <name type="common">Maitake</name>
    <name type="synonym">Polyporus frondosus</name>
    <dbReference type="NCBI Taxonomy" id="5627"/>
    <lineage>
        <taxon>Eukaryota</taxon>
        <taxon>Fungi</taxon>
        <taxon>Dikarya</taxon>
        <taxon>Basidiomycota</taxon>
        <taxon>Agaricomycotina</taxon>
        <taxon>Agaricomycetes</taxon>
        <taxon>Polyporales</taxon>
        <taxon>Grifolaceae</taxon>
        <taxon>Grifola</taxon>
    </lineage>
</organism>